<comment type="caution">
    <text evidence="1">The sequence shown here is derived from an EMBL/GenBank/DDBJ whole genome shotgun (WGS) entry which is preliminary data.</text>
</comment>
<gene>
    <name evidence="1" type="ORF">B0G62_107225</name>
</gene>
<dbReference type="EMBL" id="PQGA01000007">
    <property type="protein sequence ID" value="POR51197.1"/>
    <property type="molecule type" value="Genomic_DNA"/>
</dbReference>
<accession>A0A2S4M9P1</accession>
<name>A0A2S4M9P1_9BURK</name>
<organism evidence="1 2">
    <name type="scientific">Paraburkholderia eburnea</name>
    <dbReference type="NCBI Taxonomy" id="1189126"/>
    <lineage>
        <taxon>Bacteria</taxon>
        <taxon>Pseudomonadati</taxon>
        <taxon>Pseudomonadota</taxon>
        <taxon>Betaproteobacteria</taxon>
        <taxon>Burkholderiales</taxon>
        <taxon>Burkholderiaceae</taxon>
        <taxon>Paraburkholderia</taxon>
    </lineage>
</organism>
<evidence type="ECO:0000313" key="1">
    <source>
        <dbReference type="EMBL" id="POR51197.1"/>
    </source>
</evidence>
<evidence type="ECO:0000313" key="2">
    <source>
        <dbReference type="Proteomes" id="UP000237381"/>
    </source>
</evidence>
<proteinExistence type="predicted"/>
<keyword evidence="2" id="KW-1185">Reference proteome</keyword>
<sequence>MMNSAVTAISVTPARASAPAGAPASGLPATITTLRPASGHDRAERIRDVVDAFRRLRESLARFNRLLAARAGEEPARGAADSALQPLLSALARHVDPATFARYRELKRAIRDARRLDKTRETLFSDAFCLDIEAMRRTAAELERLDTAFVGLCVEHVLAQHEQRSQVPGDTHTA</sequence>
<dbReference type="AlphaFoldDB" id="A0A2S4M9P1"/>
<reference evidence="1 2" key="1">
    <citation type="submission" date="2018-01" db="EMBL/GenBank/DDBJ databases">
        <title>Genomic Encyclopedia of Type Strains, Phase III (KMG-III): the genomes of soil and plant-associated and newly described type strains.</title>
        <authorList>
            <person name="Whitman W."/>
        </authorList>
    </citation>
    <scope>NUCLEOTIDE SEQUENCE [LARGE SCALE GENOMIC DNA]</scope>
    <source>
        <strain evidence="1 2">JCM 18070</strain>
    </source>
</reference>
<protein>
    <submittedName>
        <fullName evidence="1">Uncharacterized protein</fullName>
    </submittedName>
</protein>
<dbReference type="Proteomes" id="UP000237381">
    <property type="component" value="Unassembled WGS sequence"/>
</dbReference>
<dbReference type="RefSeq" id="WP_244193265.1">
    <property type="nucleotide sequence ID" value="NZ_PQGA01000007.1"/>
</dbReference>